<dbReference type="InterPro" id="IPR050595">
    <property type="entry name" value="Bact_response_regulator"/>
</dbReference>
<dbReference type="SMART" id="SM00448">
    <property type="entry name" value="REC"/>
    <property type="match status" value="1"/>
</dbReference>
<dbReference type="SUPFAM" id="SSF52172">
    <property type="entry name" value="CheY-like"/>
    <property type="match status" value="1"/>
</dbReference>
<reference evidence="4 5" key="1">
    <citation type="submission" date="2018-05" db="EMBL/GenBank/DDBJ databases">
        <title>Genomic Encyclopedia of Type Strains, Phase IV (KMG-IV): sequencing the most valuable type-strain genomes for metagenomic binning, comparative biology and taxonomic classification.</title>
        <authorList>
            <person name="Goeker M."/>
        </authorList>
    </citation>
    <scope>NUCLEOTIDE SEQUENCE [LARGE SCALE GENOMIC DNA]</scope>
    <source>
        <strain evidence="4 5">DSM 26006</strain>
    </source>
</reference>
<dbReference type="InterPro" id="IPR001789">
    <property type="entry name" value="Sig_transdc_resp-reg_receiver"/>
</dbReference>
<dbReference type="AlphaFoldDB" id="A0A317R807"/>
<feature type="modified residue" description="4-aspartylphosphate" evidence="2">
    <location>
        <position position="57"/>
    </location>
</feature>
<gene>
    <name evidence="4" type="ORF">DFR36_10930</name>
</gene>
<dbReference type="EMBL" id="QGUB01000009">
    <property type="protein sequence ID" value="PWW43679.1"/>
    <property type="molecule type" value="Genomic_DNA"/>
</dbReference>
<evidence type="ECO:0000313" key="4">
    <source>
        <dbReference type="EMBL" id="PWW43679.1"/>
    </source>
</evidence>
<dbReference type="InterPro" id="IPR011006">
    <property type="entry name" value="CheY-like_superfamily"/>
</dbReference>
<evidence type="ECO:0000313" key="5">
    <source>
        <dbReference type="Proteomes" id="UP000246483"/>
    </source>
</evidence>
<dbReference type="Gene3D" id="3.40.50.2300">
    <property type="match status" value="1"/>
</dbReference>
<evidence type="ECO:0000259" key="3">
    <source>
        <dbReference type="PROSITE" id="PS50110"/>
    </source>
</evidence>
<name>A0A317R807_9BURK</name>
<dbReference type="Proteomes" id="UP000246483">
    <property type="component" value="Unassembled WGS sequence"/>
</dbReference>
<keyword evidence="1 2" id="KW-0597">Phosphoprotein</keyword>
<accession>A0A317R807</accession>
<evidence type="ECO:0000256" key="2">
    <source>
        <dbReference type="PROSITE-ProRule" id="PRU00169"/>
    </source>
</evidence>
<dbReference type="PROSITE" id="PS50110">
    <property type="entry name" value="RESPONSE_REGULATORY"/>
    <property type="match status" value="1"/>
</dbReference>
<dbReference type="PANTHER" id="PTHR44591">
    <property type="entry name" value="STRESS RESPONSE REGULATOR PROTEIN 1"/>
    <property type="match status" value="1"/>
</dbReference>
<protein>
    <submittedName>
        <fullName evidence="4">Response regulator receiver domain-containing protein</fullName>
    </submittedName>
</protein>
<proteinExistence type="predicted"/>
<keyword evidence="5" id="KW-1185">Reference proteome</keyword>
<organism evidence="4 5">
    <name type="scientific">Melaminivora alkalimesophila</name>
    <dbReference type="NCBI Taxonomy" id="1165852"/>
    <lineage>
        <taxon>Bacteria</taxon>
        <taxon>Pseudomonadati</taxon>
        <taxon>Pseudomonadota</taxon>
        <taxon>Betaproteobacteria</taxon>
        <taxon>Burkholderiales</taxon>
        <taxon>Comamonadaceae</taxon>
        <taxon>Melaminivora</taxon>
    </lineage>
</organism>
<dbReference type="GO" id="GO:0000160">
    <property type="term" value="P:phosphorelay signal transduction system"/>
    <property type="evidence" value="ECO:0007669"/>
    <property type="project" value="InterPro"/>
</dbReference>
<feature type="domain" description="Response regulatory" evidence="3">
    <location>
        <begin position="7"/>
        <end position="120"/>
    </location>
</feature>
<dbReference type="PANTHER" id="PTHR44591:SF3">
    <property type="entry name" value="RESPONSE REGULATORY DOMAIN-CONTAINING PROTEIN"/>
    <property type="match status" value="1"/>
</dbReference>
<dbReference type="CDD" id="cd00156">
    <property type="entry name" value="REC"/>
    <property type="match status" value="1"/>
</dbReference>
<comment type="caution">
    <text evidence="4">The sequence shown here is derived from an EMBL/GenBank/DDBJ whole genome shotgun (WGS) entry which is preliminary data.</text>
</comment>
<evidence type="ECO:0000256" key="1">
    <source>
        <dbReference type="ARBA" id="ARBA00022553"/>
    </source>
</evidence>
<dbReference type="Pfam" id="PF00072">
    <property type="entry name" value="Response_reg"/>
    <property type="match status" value="1"/>
</dbReference>
<sequence>MESIPLRILYVEDSHELRDTIAMLMEGPGRRIVACASAEEALRHCADEGGFDLVVTDISLPGMSGTQLCQALLERDPQQRIVLCSGYPIGAELRQAGPHIHVLPKPFDIDALEGLLDSIQAELQGAGVG</sequence>